<dbReference type="PANTHER" id="PTHR34406">
    <property type="entry name" value="PROTEIN YCEI"/>
    <property type="match status" value="1"/>
</dbReference>
<keyword evidence="1" id="KW-0732">Signal</keyword>
<sequence>MIFTQAKLGVLLSLITVSNLFAEKKTNDLVVKEANVKFLSEAPQETIQGMVSKVEGFANLETKKILIQVDLRALKVPNRMMNNHMHENYLETEIHSITSFTGTITKWDLKSKQVVIEGEITLHGVTKRNIKIQGNIEEREKDYSIRADFEILLSDFNIEIPKLVILKLNEKIQIQTEIVWQYQK</sequence>
<evidence type="ECO:0000313" key="4">
    <source>
        <dbReference type="Proteomes" id="UP000012371"/>
    </source>
</evidence>
<protein>
    <submittedName>
        <fullName evidence="3">YceI-like domain protein</fullName>
    </submittedName>
</protein>
<feature type="signal peptide" evidence="1">
    <location>
        <begin position="1"/>
        <end position="22"/>
    </location>
</feature>
<accession>N1VRU5</accession>
<evidence type="ECO:0000313" key="3">
    <source>
        <dbReference type="EMBL" id="EMY62444.1"/>
    </source>
</evidence>
<feature type="domain" description="Lipid/polyisoprenoid-binding YceI-like" evidence="2">
    <location>
        <begin position="28"/>
        <end position="181"/>
    </location>
</feature>
<dbReference type="PANTHER" id="PTHR34406:SF1">
    <property type="entry name" value="PROTEIN YCEI"/>
    <property type="match status" value="1"/>
</dbReference>
<evidence type="ECO:0000259" key="2">
    <source>
        <dbReference type="SMART" id="SM00867"/>
    </source>
</evidence>
<gene>
    <name evidence="3" type="ORF">LEP1GSC203_2216</name>
</gene>
<dbReference type="AlphaFoldDB" id="N1VRU5"/>
<organism evidence="3 4">
    <name type="scientific">Leptospira terpstrae serovar Hualin str. LT 11-33 = ATCC 700639</name>
    <dbReference type="NCBI Taxonomy" id="1257025"/>
    <lineage>
        <taxon>Bacteria</taxon>
        <taxon>Pseudomonadati</taxon>
        <taxon>Spirochaetota</taxon>
        <taxon>Spirochaetia</taxon>
        <taxon>Leptospirales</taxon>
        <taxon>Leptospiraceae</taxon>
        <taxon>Leptospira</taxon>
    </lineage>
</organism>
<proteinExistence type="predicted"/>
<dbReference type="Gene3D" id="2.40.128.110">
    <property type="entry name" value="Lipid/polyisoprenoid-binding, YceI-like"/>
    <property type="match status" value="1"/>
</dbReference>
<dbReference type="STRING" id="1257025.LEP1GSC203_2216"/>
<name>N1VRU5_9LEPT</name>
<dbReference type="EMBL" id="AOGW02000008">
    <property type="protein sequence ID" value="EMY62444.1"/>
    <property type="molecule type" value="Genomic_DNA"/>
</dbReference>
<evidence type="ECO:0000256" key="1">
    <source>
        <dbReference type="SAM" id="SignalP"/>
    </source>
</evidence>
<feature type="chain" id="PRO_5004113220" evidence="1">
    <location>
        <begin position="23"/>
        <end position="184"/>
    </location>
</feature>
<reference evidence="3" key="1">
    <citation type="submission" date="2013-03" db="EMBL/GenBank/DDBJ databases">
        <authorList>
            <person name="Harkins D.M."/>
            <person name="Durkin A.S."/>
            <person name="Brinkac L.M."/>
            <person name="Haft D.H."/>
            <person name="Selengut J.D."/>
            <person name="Sanka R."/>
            <person name="DePew J."/>
            <person name="Purushe J."/>
            <person name="Hartskeerl R.A."/>
            <person name="Ahmed A."/>
            <person name="van der Linden H."/>
            <person name="Goris M.G.A."/>
            <person name="Vinetz J.M."/>
            <person name="Sutton G.G."/>
            <person name="Nierman W.C."/>
            <person name="Fouts D.E."/>
        </authorList>
    </citation>
    <scope>NUCLEOTIDE SEQUENCE [LARGE SCALE GENOMIC DNA]</scope>
    <source>
        <strain evidence="3">LT 11-33</strain>
    </source>
</reference>
<keyword evidence="4" id="KW-1185">Reference proteome</keyword>
<dbReference type="Proteomes" id="UP000012371">
    <property type="component" value="Unassembled WGS sequence"/>
</dbReference>
<dbReference type="SMART" id="SM00867">
    <property type="entry name" value="YceI"/>
    <property type="match status" value="1"/>
</dbReference>
<dbReference type="Pfam" id="PF04264">
    <property type="entry name" value="YceI"/>
    <property type="match status" value="1"/>
</dbReference>
<dbReference type="InterPro" id="IPR036761">
    <property type="entry name" value="TTHA0802/YceI-like_sf"/>
</dbReference>
<dbReference type="SUPFAM" id="SSF101874">
    <property type="entry name" value="YceI-like"/>
    <property type="match status" value="1"/>
</dbReference>
<comment type="caution">
    <text evidence="3">The sequence shown here is derived from an EMBL/GenBank/DDBJ whole genome shotgun (WGS) entry which is preliminary data.</text>
</comment>
<dbReference type="InterPro" id="IPR007372">
    <property type="entry name" value="Lipid/polyisoprenoid-bd_YceI"/>
</dbReference>